<dbReference type="Ensembl" id="ENSSSCT00070031203.1">
    <property type="protein sequence ID" value="ENSSSCP00070026008.1"/>
    <property type="gene ID" value="ENSSSCG00070015884.1"/>
</dbReference>
<evidence type="ECO:0000313" key="2">
    <source>
        <dbReference type="Ensembl" id="ENSSSCP00070026008.1"/>
    </source>
</evidence>
<feature type="region of interest" description="Disordered" evidence="1">
    <location>
        <begin position="1"/>
        <end position="36"/>
    </location>
</feature>
<feature type="compositionally biased region" description="Pro residues" evidence="1">
    <location>
        <begin position="79"/>
        <end position="101"/>
    </location>
</feature>
<evidence type="ECO:0008006" key="4">
    <source>
        <dbReference type="Google" id="ProtNLM"/>
    </source>
</evidence>
<proteinExistence type="predicted"/>
<dbReference type="InterPro" id="IPR029251">
    <property type="entry name" value="Faap100"/>
</dbReference>
<dbReference type="PANTHER" id="PTHR14890:SF1">
    <property type="entry name" value="FANCONI ANEMIA CORE COMPLEX-ASSOCIATED PROTEIN 100"/>
    <property type="match status" value="1"/>
</dbReference>
<dbReference type="GO" id="GO:0043240">
    <property type="term" value="C:Fanconi anaemia nuclear complex"/>
    <property type="evidence" value="ECO:0007669"/>
    <property type="project" value="InterPro"/>
</dbReference>
<accession>A0A4X1UDN4</accession>
<evidence type="ECO:0000256" key="1">
    <source>
        <dbReference type="SAM" id="MobiDB-lite"/>
    </source>
</evidence>
<dbReference type="AlphaFoldDB" id="A0A4X1UDN4"/>
<organism evidence="2 3">
    <name type="scientific">Sus scrofa</name>
    <name type="common">Pig</name>
    <dbReference type="NCBI Taxonomy" id="9823"/>
    <lineage>
        <taxon>Eukaryota</taxon>
        <taxon>Metazoa</taxon>
        <taxon>Chordata</taxon>
        <taxon>Craniata</taxon>
        <taxon>Vertebrata</taxon>
        <taxon>Euteleostomi</taxon>
        <taxon>Mammalia</taxon>
        <taxon>Eutheria</taxon>
        <taxon>Laurasiatheria</taxon>
        <taxon>Artiodactyla</taxon>
        <taxon>Suina</taxon>
        <taxon>Suidae</taxon>
        <taxon>Sus</taxon>
    </lineage>
</organism>
<dbReference type="GO" id="GO:0036297">
    <property type="term" value="P:interstrand cross-link repair"/>
    <property type="evidence" value="ECO:0007669"/>
    <property type="project" value="InterPro"/>
</dbReference>
<dbReference type="Proteomes" id="UP000314985">
    <property type="component" value="Chromosome 12"/>
</dbReference>
<reference evidence="2" key="2">
    <citation type="submission" date="2025-08" db="UniProtKB">
        <authorList>
            <consortium name="Ensembl"/>
        </authorList>
    </citation>
    <scope>IDENTIFICATION</scope>
</reference>
<sequence length="592" mass="61692">MAPAVGEPARPSEARGKRDVVGFQGRPGGERTSDRVRALGFPRLALNALDLRQTALSPRALRQRSGPQPAARDSGRGPSSPPGPAPGPAPAAPPAPAPAPAAPLYGGGRAETGAAVKRPASGTGAARPSSLCGRASRRLPPWPASRRGPAGEARPPSAGCPASPLSCSPAAGVKGSGRDRGRARPRPALSCRSASRVSSLKKAVDQRNEALACLNEAMNVSCALLSSREGPRPISCSVTPAWSRLQLQDVLTATCLLENSSSFSLDRGWALCVQVLSSARALDLDSAGSAVTYTIPLDQLGPGGRREVTLPLGPGEDGSLDLPVTVSCALFYSLREECPPGVLPEQEGVCLPLSEHTVDMLQGLRFPGLAAPPVRAPGQLGPAGDPVHTFLQTCRGPGGQLAGPESLRAKYLPPSVATIRVSAELLRAAFGDSHAGGPLCSATLQWLLAENTAADVVRAQALSSVQGVAPDGADIRLIIREVSVTDLCPAGPLQAVEIQLESSSLANMCRAHHAVVGRLQRLVVQQAARGSSPPDLRLQYLHQIQANHETLLREVQTLRDRLCTEDEAGSCATAQRLLQVYKQLRSPSLLLL</sequence>
<name>A0A4X1UDN4_PIG</name>
<protein>
    <recommendedName>
        <fullName evidence="4">Fanconi anemia core complex-associated protein 100</fullName>
    </recommendedName>
</protein>
<feature type="compositionally biased region" description="Basic and acidic residues" evidence="1">
    <location>
        <begin position="10"/>
        <end position="20"/>
    </location>
</feature>
<reference evidence="2 3" key="1">
    <citation type="submission" date="2017-08" db="EMBL/GenBank/DDBJ databases">
        <title>USMARCv1.0.</title>
        <authorList>
            <person name="Hannum G.I."/>
            <person name="Koren S."/>
            <person name="Schroeder S.G."/>
            <person name="Chin S.C."/>
            <person name="Nonneman D.J."/>
            <person name="Becker S.A."/>
            <person name="Rosen B.D."/>
            <person name="Bickhart D.M."/>
            <person name="Putnam N.H."/>
            <person name="Green R.E."/>
            <person name="Tuggle C.K."/>
            <person name="Liu H."/>
            <person name="Rohrer G.A."/>
            <person name="Warr A."/>
            <person name="Hall R."/>
            <person name="Kim K."/>
            <person name="Hume D.A."/>
            <person name="Talbot R."/>
            <person name="Chow W."/>
            <person name="Howe K."/>
            <person name="Schwartz A.S."/>
            <person name="Watson M."/>
            <person name="Archibald A.L."/>
            <person name="Phillippy A.M."/>
            <person name="Smith T.P.L."/>
        </authorList>
    </citation>
    <scope>NUCLEOTIDE SEQUENCE [LARGE SCALE GENOMIC DNA]</scope>
</reference>
<dbReference type="Pfam" id="PF15146">
    <property type="entry name" value="FANCAA"/>
    <property type="match status" value="1"/>
</dbReference>
<dbReference type="PANTHER" id="PTHR14890">
    <property type="entry name" value="FANCONI ANEMIA CORE COMPLEX-ASSOCIATED PROTEIN 100"/>
    <property type="match status" value="1"/>
</dbReference>
<evidence type="ECO:0000313" key="3">
    <source>
        <dbReference type="Proteomes" id="UP000314985"/>
    </source>
</evidence>
<feature type="region of interest" description="Disordered" evidence="1">
    <location>
        <begin position="55"/>
        <end position="190"/>
    </location>
</feature>